<protein>
    <submittedName>
        <fullName evidence="2">Uncharacterized protein</fullName>
    </submittedName>
</protein>
<organism evidence="2 3">
    <name type="scientific">Ensete ventricosum</name>
    <name type="common">Abyssinian banana</name>
    <name type="synonym">Musa ensete</name>
    <dbReference type="NCBI Taxonomy" id="4639"/>
    <lineage>
        <taxon>Eukaryota</taxon>
        <taxon>Viridiplantae</taxon>
        <taxon>Streptophyta</taxon>
        <taxon>Embryophyta</taxon>
        <taxon>Tracheophyta</taxon>
        <taxon>Spermatophyta</taxon>
        <taxon>Magnoliopsida</taxon>
        <taxon>Liliopsida</taxon>
        <taxon>Zingiberales</taxon>
        <taxon>Musaceae</taxon>
        <taxon>Ensete</taxon>
    </lineage>
</organism>
<comment type="caution">
    <text evidence="2">The sequence shown here is derived from an EMBL/GenBank/DDBJ whole genome shotgun (WGS) entry which is preliminary data.</text>
</comment>
<proteinExistence type="predicted"/>
<sequence>MLRIPSSVYLPMTTEKAPHGSTCLVPLFPFSFARTLCWVVERKEGEGLRSASRGTEAAFGGFAGGRGAADRVGVSLREEDGSGRKARPSIRAVLLS</sequence>
<gene>
    <name evidence="2" type="ORF">B296_00052979</name>
</gene>
<evidence type="ECO:0000256" key="1">
    <source>
        <dbReference type="SAM" id="MobiDB-lite"/>
    </source>
</evidence>
<reference evidence="2 3" key="1">
    <citation type="journal article" date="2014" name="Agronomy (Basel)">
        <title>A Draft Genome Sequence for Ensete ventricosum, the Drought-Tolerant Tree Against Hunger.</title>
        <authorList>
            <person name="Harrison J."/>
            <person name="Moore K.A."/>
            <person name="Paszkiewicz K."/>
            <person name="Jones T."/>
            <person name="Grant M."/>
            <person name="Ambacheew D."/>
            <person name="Muzemil S."/>
            <person name="Studholme D.J."/>
        </authorList>
    </citation>
    <scope>NUCLEOTIDE SEQUENCE [LARGE SCALE GENOMIC DNA]</scope>
</reference>
<evidence type="ECO:0000313" key="3">
    <source>
        <dbReference type="Proteomes" id="UP000287651"/>
    </source>
</evidence>
<dbReference type="AlphaFoldDB" id="A0A426XWW8"/>
<evidence type="ECO:0000313" key="2">
    <source>
        <dbReference type="EMBL" id="RRT43954.1"/>
    </source>
</evidence>
<accession>A0A426XWW8</accession>
<dbReference type="EMBL" id="AMZH03016800">
    <property type="protein sequence ID" value="RRT43954.1"/>
    <property type="molecule type" value="Genomic_DNA"/>
</dbReference>
<dbReference type="Proteomes" id="UP000287651">
    <property type="component" value="Unassembled WGS sequence"/>
</dbReference>
<name>A0A426XWW8_ENSVE</name>
<feature type="region of interest" description="Disordered" evidence="1">
    <location>
        <begin position="75"/>
        <end position="96"/>
    </location>
</feature>